<sequence length="186" mass="20347">MAARRGPADPHRRERIIAATEAVLREHGIAGLTHRAVAREAGVPLGSTTYYFASLDDLLKAALHRLVERYRAWMHEWGEQVGDASPERLVEGLTDLVHESVAEYRQDLVVEYELCTAAMRRPELRELASSYTRIDVAVLAPLTGLGKAHALSAAMDGLLVSGLTSPAPPSRDQIRTVFAAILTPSE</sequence>
<evidence type="ECO:0000259" key="3">
    <source>
        <dbReference type="PROSITE" id="PS50977"/>
    </source>
</evidence>
<dbReference type="InterPro" id="IPR041583">
    <property type="entry name" value="TetR_C_31"/>
</dbReference>
<comment type="caution">
    <text evidence="4">The sequence shown here is derived from an EMBL/GenBank/DDBJ whole genome shotgun (WGS) entry which is preliminary data.</text>
</comment>
<dbReference type="EMBL" id="JAMTCP010000014">
    <property type="protein sequence ID" value="MCP2259208.1"/>
    <property type="molecule type" value="Genomic_DNA"/>
</dbReference>
<dbReference type="Gene3D" id="1.10.357.10">
    <property type="entry name" value="Tetracycline Repressor, domain 2"/>
    <property type="match status" value="1"/>
</dbReference>
<evidence type="ECO:0000313" key="4">
    <source>
        <dbReference type="EMBL" id="MCP2259208.1"/>
    </source>
</evidence>
<keyword evidence="5" id="KW-1185">Reference proteome</keyword>
<proteinExistence type="predicted"/>
<dbReference type="Pfam" id="PF00440">
    <property type="entry name" value="TetR_N"/>
    <property type="match status" value="1"/>
</dbReference>
<dbReference type="InterPro" id="IPR009057">
    <property type="entry name" value="Homeodomain-like_sf"/>
</dbReference>
<feature type="DNA-binding region" description="H-T-H motif" evidence="2">
    <location>
        <begin position="33"/>
        <end position="52"/>
    </location>
</feature>
<dbReference type="PANTHER" id="PTHR30055">
    <property type="entry name" value="HTH-TYPE TRANSCRIPTIONAL REGULATOR RUTR"/>
    <property type="match status" value="1"/>
</dbReference>
<dbReference type="RefSeq" id="WP_301304612.1">
    <property type="nucleotide sequence ID" value="NZ_JBHMCX010000024.1"/>
</dbReference>
<evidence type="ECO:0000256" key="2">
    <source>
        <dbReference type="PROSITE-ProRule" id="PRU00335"/>
    </source>
</evidence>
<gene>
    <name evidence="4" type="ORF">LX15_002909</name>
</gene>
<evidence type="ECO:0000256" key="1">
    <source>
        <dbReference type="ARBA" id="ARBA00023125"/>
    </source>
</evidence>
<keyword evidence="1 2" id="KW-0238">DNA-binding</keyword>
<dbReference type="PROSITE" id="PS50977">
    <property type="entry name" value="HTH_TETR_2"/>
    <property type="match status" value="1"/>
</dbReference>
<dbReference type="Pfam" id="PF17940">
    <property type="entry name" value="TetR_C_31"/>
    <property type="match status" value="1"/>
</dbReference>
<protein>
    <submittedName>
        <fullName evidence="4">Transcriptional regulator, TetR family</fullName>
    </submittedName>
</protein>
<feature type="domain" description="HTH tetR-type" evidence="3">
    <location>
        <begin position="10"/>
        <end position="70"/>
    </location>
</feature>
<reference evidence="4 5" key="1">
    <citation type="submission" date="2022-06" db="EMBL/GenBank/DDBJ databases">
        <title>Genomic Encyclopedia of Archaeal and Bacterial Type Strains, Phase II (KMG-II): from individual species to whole genera.</title>
        <authorList>
            <person name="Goeker M."/>
        </authorList>
    </citation>
    <scope>NUCLEOTIDE SEQUENCE [LARGE SCALE GENOMIC DNA]</scope>
    <source>
        <strain evidence="4 5">DSM 40477</strain>
    </source>
</reference>
<name>A0ABT1HUN6_STRSD</name>
<dbReference type="Proteomes" id="UP001205311">
    <property type="component" value="Unassembled WGS sequence"/>
</dbReference>
<evidence type="ECO:0000313" key="5">
    <source>
        <dbReference type="Proteomes" id="UP001205311"/>
    </source>
</evidence>
<accession>A0ABT1HUN6</accession>
<dbReference type="PANTHER" id="PTHR30055:SF231">
    <property type="entry name" value="TRANSCRIPTIONAL REGULATORY PROTEIN (PROBABLY DEOR-FAMILY)-RELATED"/>
    <property type="match status" value="1"/>
</dbReference>
<dbReference type="InterPro" id="IPR001647">
    <property type="entry name" value="HTH_TetR"/>
</dbReference>
<dbReference type="InterPro" id="IPR050109">
    <property type="entry name" value="HTH-type_TetR-like_transc_reg"/>
</dbReference>
<organism evidence="4 5">
    <name type="scientific">Streptoalloteichus tenebrarius (strain ATCC 17920 / DSM 40477 / JCM 4838 / CBS 697.72 / NBRC 16177 / NCIMB 11028 / NRRL B-12390 / A12253. 1 / ISP 5477)</name>
    <name type="common">Streptomyces tenebrarius</name>
    <dbReference type="NCBI Taxonomy" id="1933"/>
    <lineage>
        <taxon>Bacteria</taxon>
        <taxon>Bacillati</taxon>
        <taxon>Actinomycetota</taxon>
        <taxon>Actinomycetes</taxon>
        <taxon>Pseudonocardiales</taxon>
        <taxon>Pseudonocardiaceae</taxon>
        <taxon>Streptoalloteichus</taxon>
    </lineage>
</organism>
<dbReference type="SUPFAM" id="SSF46689">
    <property type="entry name" value="Homeodomain-like"/>
    <property type="match status" value="1"/>
</dbReference>